<dbReference type="Gene3D" id="3.30.300.30">
    <property type="match status" value="1"/>
</dbReference>
<feature type="domain" description="AMP-dependent synthetase/ligase" evidence="2">
    <location>
        <begin position="28"/>
        <end position="403"/>
    </location>
</feature>
<comment type="caution">
    <text evidence="4">The sequence shown here is derived from an EMBL/GenBank/DDBJ whole genome shotgun (WGS) entry which is preliminary data.</text>
</comment>
<protein>
    <recommendedName>
        <fullName evidence="6">Long-chain fatty acid--CoA ligase</fullName>
    </recommendedName>
</protein>
<reference evidence="4 5" key="1">
    <citation type="submission" date="2017-04" db="EMBL/GenBank/DDBJ databases">
        <title>Draft Aigarchaeota genome from a New Zealand hot spring.</title>
        <authorList>
            <person name="Reysenbach A.-L."/>
            <person name="Donaho J.A."/>
            <person name="Gerhart J."/>
            <person name="Kelley J.F."/>
            <person name="Kouba K."/>
            <person name="Podar M."/>
            <person name="Stott M."/>
        </authorList>
    </citation>
    <scope>NUCLEOTIDE SEQUENCE [LARGE SCALE GENOMIC DNA]</scope>
    <source>
        <strain evidence="4">NZ13_MG1</strain>
    </source>
</reference>
<dbReference type="InterPro" id="IPR025110">
    <property type="entry name" value="AMP-bd_C"/>
</dbReference>
<dbReference type="Proteomes" id="UP000244066">
    <property type="component" value="Unassembled WGS sequence"/>
</dbReference>
<evidence type="ECO:0000259" key="2">
    <source>
        <dbReference type="Pfam" id="PF00501"/>
    </source>
</evidence>
<comment type="similarity">
    <text evidence="1">Belongs to the ATP-dependent AMP-binding enzyme family.</text>
</comment>
<organism evidence="4 5">
    <name type="scientific">Candidatus Terraquivivens tikiterensis</name>
    <dbReference type="NCBI Taxonomy" id="1980982"/>
    <lineage>
        <taxon>Archaea</taxon>
        <taxon>Nitrososphaerota</taxon>
        <taxon>Candidatus Wolframiiraptoraceae</taxon>
        <taxon>Candidatus Terraquivivens</taxon>
    </lineage>
</organism>
<dbReference type="InterPro" id="IPR000873">
    <property type="entry name" value="AMP-dep_synth/lig_dom"/>
</dbReference>
<proteinExistence type="inferred from homology"/>
<dbReference type="Pfam" id="PF13193">
    <property type="entry name" value="AMP-binding_C"/>
    <property type="match status" value="1"/>
</dbReference>
<dbReference type="PROSITE" id="PS00455">
    <property type="entry name" value="AMP_BINDING"/>
    <property type="match status" value="1"/>
</dbReference>
<evidence type="ECO:0008006" key="6">
    <source>
        <dbReference type="Google" id="ProtNLM"/>
    </source>
</evidence>
<name>A0A2R7Y977_9ARCH</name>
<dbReference type="EMBL" id="NDWU01000003">
    <property type="protein sequence ID" value="PUA34084.1"/>
    <property type="molecule type" value="Genomic_DNA"/>
</dbReference>
<dbReference type="InterPro" id="IPR020845">
    <property type="entry name" value="AMP-binding_CS"/>
</dbReference>
<evidence type="ECO:0000313" key="4">
    <source>
        <dbReference type="EMBL" id="PUA34084.1"/>
    </source>
</evidence>
<dbReference type="PANTHER" id="PTHR24096">
    <property type="entry name" value="LONG-CHAIN-FATTY-ACID--COA LIGASE"/>
    <property type="match status" value="1"/>
</dbReference>
<evidence type="ECO:0000313" key="5">
    <source>
        <dbReference type="Proteomes" id="UP000244066"/>
    </source>
</evidence>
<accession>A0A2R7Y977</accession>
<gene>
    <name evidence="4" type="ORF">B9J98_01505</name>
</gene>
<dbReference type="FunFam" id="3.40.50.12780:FF:000003">
    <property type="entry name" value="Long-chain-fatty-acid--CoA ligase FadD"/>
    <property type="match status" value="1"/>
</dbReference>
<dbReference type="AlphaFoldDB" id="A0A2R7Y977"/>
<sequence>MERPWYKFYPEGVPKSIAYPEIPLHGLLERSASTYPDRTAVISGESGYKLTYRELDSLASSFANALEGMGAVKGDRVAIFLPNIPQFLIAYYGALKAGCVVTTISPLARESTLLFQLNDSEAETLVVYEPLLPIFLKVASSTAVKRTFVTSGSAERAPRLPQGSFYDFDRMLSRHPPESPKVEIDPKKELACLQYTGGTTGTPKGAMLTHFNMVSDAIAFSAWIKCRFAEETFLTVLPLSHIFGMTTSMNSPIYAAGTIVLLQKFDVKTVLETIQRHGITVFCGVPTMYALIVASPEAQSYNLRSVKCCISGGSPLPPEVQRRFIQLMGGVLVEGYGLTECSPGTHTNPVDPSMKTVKIGSIGLPWPDVDAKIVDLETGSKTLPPGEVGELVIKGPQVMLGYWKKPEETKNVLRDGWLYTGDVAKMDEDGYFYIIDRKKDLIKHKGYSVYPREVEDAIYEHPAVKLCAVVGKPDPIAGEVPKAFVVLKDGAQLTADELINFLKDRLEPYKLVKEVEFRKELPLTPAGKVHRRLLREEELSKFSKR</sequence>
<evidence type="ECO:0000256" key="1">
    <source>
        <dbReference type="ARBA" id="ARBA00006432"/>
    </source>
</evidence>
<dbReference type="CDD" id="cd05936">
    <property type="entry name" value="FC-FACS_FadD_like"/>
    <property type="match status" value="1"/>
</dbReference>
<dbReference type="SUPFAM" id="SSF56801">
    <property type="entry name" value="Acetyl-CoA synthetase-like"/>
    <property type="match status" value="1"/>
</dbReference>
<dbReference type="InterPro" id="IPR042099">
    <property type="entry name" value="ANL_N_sf"/>
</dbReference>
<dbReference type="InterPro" id="IPR045851">
    <property type="entry name" value="AMP-bd_C_sf"/>
</dbReference>
<feature type="domain" description="AMP-binding enzyme C-terminal" evidence="3">
    <location>
        <begin position="453"/>
        <end position="528"/>
    </location>
</feature>
<dbReference type="Gene3D" id="3.40.50.12780">
    <property type="entry name" value="N-terminal domain of ligase-like"/>
    <property type="match status" value="1"/>
</dbReference>
<evidence type="ECO:0000259" key="3">
    <source>
        <dbReference type="Pfam" id="PF13193"/>
    </source>
</evidence>
<dbReference type="Pfam" id="PF00501">
    <property type="entry name" value="AMP-binding"/>
    <property type="match status" value="1"/>
</dbReference>
<dbReference type="GO" id="GO:0016405">
    <property type="term" value="F:CoA-ligase activity"/>
    <property type="evidence" value="ECO:0007669"/>
    <property type="project" value="TreeGrafter"/>
</dbReference>